<dbReference type="RefSeq" id="WP_346056674.1">
    <property type="nucleotide sequence ID" value="NZ_BAABIB010000168.1"/>
</dbReference>
<evidence type="ECO:0000313" key="2">
    <source>
        <dbReference type="EMBL" id="GAA4669998.1"/>
    </source>
</evidence>
<accession>A0ABP8VRQ2</accession>
<reference evidence="3" key="1">
    <citation type="journal article" date="2019" name="Int. J. Syst. Evol. Microbiol.">
        <title>The Global Catalogue of Microorganisms (GCM) 10K type strain sequencing project: providing services to taxonomists for standard genome sequencing and annotation.</title>
        <authorList>
            <consortium name="The Broad Institute Genomics Platform"/>
            <consortium name="The Broad Institute Genome Sequencing Center for Infectious Disease"/>
            <person name="Wu L."/>
            <person name="Ma J."/>
        </authorList>
    </citation>
    <scope>NUCLEOTIDE SEQUENCE [LARGE SCALE GENOMIC DNA]</scope>
    <source>
        <strain evidence="3">JCM 18054</strain>
    </source>
</reference>
<feature type="region of interest" description="Disordered" evidence="1">
    <location>
        <begin position="287"/>
        <end position="330"/>
    </location>
</feature>
<protein>
    <submittedName>
        <fullName evidence="2">Uncharacterized protein</fullName>
    </submittedName>
</protein>
<feature type="compositionally biased region" description="Basic and acidic residues" evidence="1">
    <location>
        <begin position="287"/>
        <end position="297"/>
    </location>
</feature>
<sequence length="368" mass="40073">MGSDPGRSSDDLDRAGLIARLSAFVAPVAANAGAVVDDPALLDLADAVYTAFGDLDADGGLTHARLADACADVCPDRTRFDSRFELFCKLGMLMPVRDKSHQQRYVFNPTSAAALMVFERLGRDGGVQEILTLLDRTRAGLLSGTATVGQVRRALAQARRGFAVNTDHLKRLVRVCPLDDLLAERRHHRATDSLLSDARSLIELVVDRFPVLVTDGDRLISAAVRYSQAVQDFIGRLLDEATAHRDFSMLDPEQYLAATLQRQKEELAGTFRTVLFDPASPFVTPEEVAKAVDDLRPRPARRRPPRPIDPEPGEDPLSLAKARAERNRERRTIVAEEALDGRQSADVTAALRFAGWPAAASAASSNVG</sequence>
<proteinExistence type="predicted"/>
<organism evidence="2 3">
    <name type="scientific">Amycolatopsis dongchuanensis</name>
    <dbReference type="NCBI Taxonomy" id="1070866"/>
    <lineage>
        <taxon>Bacteria</taxon>
        <taxon>Bacillati</taxon>
        <taxon>Actinomycetota</taxon>
        <taxon>Actinomycetes</taxon>
        <taxon>Pseudonocardiales</taxon>
        <taxon>Pseudonocardiaceae</taxon>
        <taxon>Amycolatopsis</taxon>
    </lineage>
</organism>
<evidence type="ECO:0000256" key="1">
    <source>
        <dbReference type="SAM" id="MobiDB-lite"/>
    </source>
</evidence>
<dbReference type="Proteomes" id="UP001500192">
    <property type="component" value="Unassembled WGS sequence"/>
</dbReference>
<keyword evidence="3" id="KW-1185">Reference proteome</keyword>
<evidence type="ECO:0000313" key="3">
    <source>
        <dbReference type="Proteomes" id="UP001500192"/>
    </source>
</evidence>
<name>A0ABP8VRQ2_9PSEU</name>
<comment type="caution">
    <text evidence="2">The sequence shown here is derived from an EMBL/GenBank/DDBJ whole genome shotgun (WGS) entry which is preliminary data.</text>
</comment>
<gene>
    <name evidence="2" type="ORF">GCM10023214_75710</name>
</gene>
<dbReference type="EMBL" id="BAABIB010000168">
    <property type="protein sequence ID" value="GAA4669998.1"/>
    <property type="molecule type" value="Genomic_DNA"/>
</dbReference>